<reference evidence="1" key="2">
    <citation type="submission" date="2017-06" db="EMBL/GenBank/DDBJ databases">
        <title>WGS assembly of Brachypodium distachyon.</title>
        <authorList>
            <consortium name="The International Brachypodium Initiative"/>
            <person name="Lucas S."/>
            <person name="Harmon-Smith M."/>
            <person name="Lail K."/>
            <person name="Tice H."/>
            <person name="Grimwood J."/>
            <person name="Bruce D."/>
            <person name="Barry K."/>
            <person name="Shu S."/>
            <person name="Lindquist E."/>
            <person name="Wang M."/>
            <person name="Pitluck S."/>
            <person name="Vogel J.P."/>
            <person name="Garvin D.F."/>
            <person name="Mockler T.C."/>
            <person name="Schmutz J."/>
            <person name="Rokhsar D."/>
            <person name="Bevan M.W."/>
        </authorList>
    </citation>
    <scope>NUCLEOTIDE SEQUENCE</scope>
    <source>
        <strain evidence="1">Bd21</strain>
    </source>
</reference>
<reference evidence="1 2" key="1">
    <citation type="journal article" date="2010" name="Nature">
        <title>Genome sequencing and analysis of the model grass Brachypodium distachyon.</title>
        <authorList>
            <consortium name="International Brachypodium Initiative"/>
        </authorList>
    </citation>
    <scope>NUCLEOTIDE SEQUENCE [LARGE SCALE GENOMIC DNA]</scope>
    <source>
        <strain evidence="1 2">Bd21</strain>
    </source>
</reference>
<dbReference type="Gramene" id="PNT66617">
    <property type="protein sequence ID" value="PNT66617"/>
    <property type="gene ID" value="BRADI_3g14894v3"/>
</dbReference>
<sequence>MHDLHGRSHASEHEFMFFTVPHLYTYNSLPAQLASHVFISFFPLSSPFGFSGHRSCGAVAAKQEEPTPVGFIDLPVTCLTECFRGAEGMGRRGTGPRGRPAGETAVPATAICLT</sequence>
<dbReference type="Proteomes" id="UP000008810">
    <property type="component" value="Chromosome 3"/>
</dbReference>
<gene>
    <name evidence="1" type="ORF">BRADI_3g14894v3</name>
</gene>
<dbReference type="EMBL" id="CM000882">
    <property type="protein sequence ID" value="PNT66617.1"/>
    <property type="molecule type" value="Genomic_DNA"/>
</dbReference>
<proteinExistence type="predicted"/>
<dbReference type="AlphaFoldDB" id="A0A2K2CX55"/>
<evidence type="ECO:0000313" key="1">
    <source>
        <dbReference type="EMBL" id="PNT66617.1"/>
    </source>
</evidence>
<accession>A0A2K2CX55</accession>
<reference evidence="2" key="3">
    <citation type="submission" date="2018-08" db="UniProtKB">
        <authorList>
            <consortium name="EnsemblPlants"/>
        </authorList>
    </citation>
    <scope>IDENTIFICATION</scope>
    <source>
        <strain evidence="2">cv. Bd21</strain>
    </source>
</reference>
<protein>
    <submittedName>
        <fullName evidence="1 2">Uncharacterized protein</fullName>
    </submittedName>
</protein>
<name>A0A2K2CX55_BRADI</name>
<evidence type="ECO:0000313" key="2">
    <source>
        <dbReference type="EnsemblPlants" id="PNT66617"/>
    </source>
</evidence>
<dbReference type="EnsemblPlants" id="PNT66617">
    <property type="protein sequence ID" value="PNT66617"/>
    <property type="gene ID" value="BRADI_3g14894v3"/>
</dbReference>
<evidence type="ECO:0000313" key="3">
    <source>
        <dbReference type="Proteomes" id="UP000008810"/>
    </source>
</evidence>
<organism evidence="1">
    <name type="scientific">Brachypodium distachyon</name>
    <name type="common">Purple false brome</name>
    <name type="synonym">Trachynia distachya</name>
    <dbReference type="NCBI Taxonomy" id="15368"/>
    <lineage>
        <taxon>Eukaryota</taxon>
        <taxon>Viridiplantae</taxon>
        <taxon>Streptophyta</taxon>
        <taxon>Embryophyta</taxon>
        <taxon>Tracheophyta</taxon>
        <taxon>Spermatophyta</taxon>
        <taxon>Magnoliopsida</taxon>
        <taxon>Liliopsida</taxon>
        <taxon>Poales</taxon>
        <taxon>Poaceae</taxon>
        <taxon>BOP clade</taxon>
        <taxon>Pooideae</taxon>
        <taxon>Stipodae</taxon>
        <taxon>Brachypodieae</taxon>
        <taxon>Brachypodium</taxon>
    </lineage>
</organism>
<keyword evidence="3" id="KW-1185">Reference proteome</keyword>
<dbReference type="InParanoid" id="A0A2K2CX55"/>